<protein>
    <submittedName>
        <fullName evidence="5">Uncharacterized protein</fullName>
    </submittedName>
</protein>
<dbReference type="PRINTS" id="PR00080">
    <property type="entry name" value="SDRFAMILY"/>
</dbReference>
<evidence type="ECO:0000256" key="4">
    <source>
        <dbReference type="RuleBase" id="RU000363"/>
    </source>
</evidence>
<keyword evidence="3" id="KW-0560">Oxidoreductase</keyword>
<accession>A0A9W8AWC8</accession>
<dbReference type="SUPFAM" id="SSF51735">
    <property type="entry name" value="NAD(P)-binding Rossmann-fold domains"/>
    <property type="match status" value="1"/>
</dbReference>
<name>A0A9W8AWC8_9FUNG</name>
<evidence type="ECO:0000313" key="5">
    <source>
        <dbReference type="EMBL" id="KAJ1971444.1"/>
    </source>
</evidence>
<dbReference type="GO" id="GO:0016616">
    <property type="term" value="F:oxidoreductase activity, acting on the CH-OH group of donors, NAD or NADP as acceptor"/>
    <property type="evidence" value="ECO:0007669"/>
    <property type="project" value="TreeGrafter"/>
</dbReference>
<evidence type="ECO:0000256" key="1">
    <source>
        <dbReference type="ARBA" id="ARBA00006484"/>
    </source>
</evidence>
<dbReference type="AlphaFoldDB" id="A0A9W8AWC8"/>
<dbReference type="EMBL" id="JANBQB010001375">
    <property type="protein sequence ID" value="KAJ1971444.1"/>
    <property type="molecule type" value="Genomic_DNA"/>
</dbReference>
<organism evidence="5 6">
    <name type="scientific">Dimargaris verticillata</name>
    <dbReference type="NCBI Taxonomy" id="2761393"/>
    <lineage>
        <taxon>Eukaryota</taxon>
        <taxon>Fungi</taxon>
        <taxon>Fungi incertae sedis</taxon>
        <taxon>Zoopagomycota</taxon>
        <taxon>Kickxellomycotina</taxon>
        <taxon>Dimargaritomycetes</taxon>
        <taxon>Dimargaritales</taxon>
        <taxon>Dimargaritaceae</taxon>
        <taxon>Dimargaris</taxon>
    </lineage>
</organism>
<dbReference type="Gene3D" id="3.40.50.720">
    <property type="entry name" value="NAD(P)-binding Rossmann-like Domain"/>
    <property type="match status" value="1"/>
</dbReference>
<evidence type="ECO:0000256" key="3">
    <source>
        <dbReference type="ARBA" id="ARBA00023002"/>
    </source>
</evidence>
<dbReference type="PRINTS" id="PR00081">
    <property type="entry name" value="GDHRDH"/>
</dbReference>
<evidence type="ECO:0000256" key="2">
    <source>
        <dbReference type="ARBA" id="ARBA00022857"/>
    </source>
</evidence>
<keyword evidence="2" id="KW-0521">NADP</keyword>
<dbReference type="InterPro" id="IPR020904">
    <property type="entry name" value="Sc_DH/Rdtase_CS"/>
</dbReference>
<proteinExistence type="inferred from homology"/>
<keyword evidence="6" id="KW-1185">Reference proteome</keyword>
<evidence type="ECO:0000313" key="6">
    <source>
        <dbReference type="Proteomes" id="UP001151582"/>
    </source>
</evidence>
<sequence length="243" mass="26397">QTLALNGATVVVVDIQTPDDLHRGIIFYRCDLSSPTDVTTTYSRIVKEVGPITVLVNNAGTLRPGPVRQETQIDAQHTFQVNVLAPIQLTQLVLGSMLEARHGHIVNVSSALGYSGACQAGSYAASKAALFTYSDSLRQELKHLYRAANQVHLTVVAPGFLNTALFGGVHIPHPFWFPTVEPLDLALAITAAIEQRLSRDIRLPLYAKGMPLMPAMPTWLKDLCHSIGGANHAMVTHHKCHQA</sequence>
<dbReference type="InterPro" id="IPR036291">
    <property type="entry name" value="NAD(P)-bd_dom_sf"/>
</dbReference>
<dbReference type="Proteomes" id="UP001151582">
    <property type="component" value="Unassembled WGS sequence"/>
</dbReference>
<comment type="similarity">
    <text evidence="1 4">Belongs to the short-chain dehydrogenases/reductases (SDR) family.</text>
</comment>
<comment type="caution">
    <text evidence="5">The sequence shown here is derived from an EMBL/GenBank/DDBJ whole genome shotgun (WGS) entry which is preliminary data.</text>
</comment>
<dbReference type="PROSITE" id="PS00061">
    <property type="entry name" value="ADH_SHORT"/>
    <property type="match status" value="1"/>
</dbReference>
<feature type="non-terminal residue" evidence="5">
    <location>
        <position position="243"/>
    </location>
</feature>
<dbReference type="OrthoDB" id="294295at2759"/>
<dbReference type="InterPro" id="IPR002347">
    <property type="entry name" value="SDR_fam"/>
</dbReference>
<dbReference type="PANTHER" id="PTHR24322">
    <property type="entry name" value="PKSB"/>
    <property type="match status" value="1"/>
</dbReference>
<reference evidence="5" key="1">
    <citation type="submission" date="2022-07" db="EMBL/GenBank/DDBJ databases">
        <title>Phylogenomic reconstructions and comparative analyses of Kickxellomycotina fungi.</title>
        <authorList>
            <person name="Reynolds N.K."/>
            <person name="Stajich J.E."/>
            <person name="Barry K."/>
            <person name="Grigoriev I.V."/>
            <person name="Crous P."/>
            <person name="Smith M.E."/>
        </authorList>
    </citation>
    <scope>NUCLEOTIDE SEQUENCE</scope>
    <source>
        <strain evidence="5">RSA 567</strain>
    </source>
</reference>
<dbReference type="Pfam" id="PF00106">
    <property type="entry name" value="adh_short"/>
    <property type="match status" value="1"/>
</dbReference>
<gene>
    <name evidence="5" type="ORF">H4R34_005743</name>
</gene>
<dbReference type="PANTHER" id="PTHR24322:SF736">
    <property type="entry name" value="RETINOL DEHYDROGENASE 10"/>
    <property type="match status" value="1"/>
</dbReference>